<evidence type="ECO:0000313" key="10">
    <source>
        <dbReference type="RefSeq" id="XP_018495103.1"/>
    </source>
</evidence>
<evidence type="ECO:0000256" key="3">
    <source>
        <dbReference type="ARBA" id="ARBA00022525"/>
    </source>
</evidence>
<accession>A0AAJ7L5V1</accession>
<dbReference type="GO" id="GO:0005615">
    <property type="term" value="C:extracellular space"/>
    <property type="evidence" value="ECO:0007669"/>
    <property type="project" value="TreeGrafter"/>
</dbReference>
<feature type="domain" description="TGF-beta family profile" evidence="8">
    <location>
        <begin position="264"/>
        <end position="361"/>
    </location>
</feature>
<evidence type="ECO:0000256" key="1">
    <source>
        <dbReference type="ARBA" id="ARBA00004613"/>
    </source>
</evidence>
<dbReference type="Pfam" id="PF00019">
    <property type="entry name" value="TGF_beta"/>
    <property type="match status" value="1"/>
</dbReference>
<organism evidence="9 10">
    <name type="scientific">Galendromus occidentalis</name>
    <name type="common">western predatory mite</name>
    <dbReference type="NCBI Taxonomy" id="34638"/>
    <lineage>
        <taxon>Eukaryota</taxon>
        <taxon>Metazoa</taxon>
        <taxon>Ecdysozoa</taxon>
        <taxon>Arthropoda</taxon>
        <taxon>Chelicerata</taxon>
        <taxon>Arachnida</taxon>
        <taxon>Acari</taxon>
        <taxon>Parasitiformes</taxon>
        <taxon>Mesostigmata</taxon>
        <taxon>Gamasina</taxon>
        <taxon>Phytoseioidea</taxon>
        <taxon>Phytoseiidae</taxon>
        <taxon>Typhlodrominae</taxon>
        <taxon>Galendromus</taxon>
    </lineage>
</organism>
<feature type="signal peptide" evidence="7">
    <location>
        <begin position="1"/>
        <end position="17"/>
    </location>
</feature>
<dbReference type="InterPro" id="IPR017948">
    <property type="entry name" value="TGFb_CS"/>
</dbReference>
<dbReference type="PROSITE" id="PS51362">
    <property type="entry name" value="TGF_BETA_2"/>
    <property type="match status" value="1"/>
</dbReference>
<evidence type="ECO:0000256" key="4">
    <source>
        <dbReference type="ARBA" id="ARBA00023030"/>
    </source>
</evidence>
<dbReference type="InterPro" id="IPR029034">
    <property type="entry name" value="Cystine-knot_cytokine"/>
</dbReference>
<dbReference type="CDD" id="cd13751">
    <property type="entry name" value="TGF_beta_GDF8_like"/>
    <property type="match status" value="1"/>
</dbReference>
<evidence type="ECO:0000256" key="6">
    <source>
        <dbReference type="RuleBase" id="RU000354"/>
    </source>
</evidence>
<evidence type="ECO:0000256" key="7">
    <source>
        <dbReference type="SAM" id="SignalP"/>
    </source>
</evidence>
<feature type="chain" id="PRO_5042484087" evidence="7">
    <location>
        <begin position="18"/>
        <end position="362"/>
    </location>
</feature>
<comment type="subcellular location">
    <subcellularLocation>
        <location evidence="1">Secreted</location>
    </subcellularLocation>
</comment>
<dbReference type="KEGG" id="goe:100901166"/>
<gene>
    <name evidence="10" type="primary">LOC100901166</name>
</gene>
<dbReference type="AlphaFoldDB" id="A0AAJ7L5V1"/>
<keyword evidence="5" id="KW-1015">Disulfide bond</keyword>
<protein>
    <submittedName>
        <fullName evidence="10">Growth/differentiation factor 8-like</fullName>
    </submittedName>
</protein>
<keyword evidence="9" id="KW-1185">Reference proteome</keyword>
<dbReference type="GO" id="GO:0005125">
    <property type="term" value="F:cytokine activity"/>
    <property type="evidence" value="ECO:0007669"/>
    <property type="project" value="TreeGrafter"/>
</dbReference>
<comment type="similarity">
    <text evidence="2 6">Belongs to the TGF-beta family.</text>
</comment>
<dbReference type="InterPro" id="IPR001839">
    <property type="entry name" value="TGF-b_C"/>
</dbReference>
<dbReference type="PANTHER" id="PTHR11848:SF262">
    <property type="entry name" value="LD29161P"/>
    <property type="match status" value="1"/>
</dbReference>
<name>A0AAJ7L5V1_9ACAR</name>
<evidence type="ECO:0000256" key="2">
    <source>
        <dbReference type="ARBA" id="ARBA00006656"/>
    </source>
</evidence>
<evidence type="ECO:0000256" key="5">
    <source>
        <dbReference type="ARBA" id="ARBA00023157"/>
    </source>
</evidence>
<dbReference type="InterPro" id="IPR015615">
    <property type="entry name" value="TGF-beta-rel"/>
</dbReference>
<keyword evidence="4 6" id="KW-0339">Growth factor</keyword>
<evidence type="ECO:0000259" key="8">
    <source>
        <dbReference type="PROSITE" id="PS51362"/>
    </source>
</evidence>
<dbReference type="RefSeq" id="XP_018495103.1">
    <property type="nucleotide sequence ID" value="XM_018639587.2"/>
</dbReference>
<sequence>MPWPIGLLLLSVGVVTASDNHNYTCPSCSEDLEFVKMMRINEVKNTILEKLRLSRVPNITSADLEHLPPIDQLISDFGLSSDMYSDQPMEPLGENTYYEDDKFHVNVEQAALFPDTDVNPKYVEIAEWVAPENVFHFKLNAALLTRELRRAEFQFHLSCGVLHDLKSFTAVVETVVRDKDGYRTKKAGAIDVRNHRCGHNGRWIQIEVKKEALAPWFSSLGGEGNSLKFRIYDHTGQEVSLRLPNDGKFRPFLKMVLGDDGKVRKRRYVGINCEHVRPYKECCRYKFEVNFLDYGWEWIIAPRQYEAYYCYGECREMARKKYQPCCTPKSLRSINMLYMTDEKTIHHGNLPGMVVDICSCLA</sequence>
<evidence type="ECO:0000313" key="9">
    <source>
        <dbReference type="Proteomes" id="UP000694867"/>
    </source>
</evidence>
<dbReference type="PANTHER" id="PTHR11848">
    <property type="entry name" value="TGF-BETA FAMILY"/>
    <property type="match status" value="1"/>
</dbReference>
<dbReference type="SUPFAM" id="SSF57501">
    <property type="entry name" value="Cystine-knot cytokines"/>
    <property type="match status" value="1"/>
</dbReference>
<reference evidence="10" key="1">
    <citation type="submission" date="2025-08" db="UniProtKB">
        <authorList>
            <consortium name="RefSeq"/>
        </authorList>
    </citation>
    <scope>IDENTIFICATION</scope>
</reference>
<dbReference type="SMART" id="SM00204">
    <property type="entry name" value="TGFB"/>
    <property type="match status" value="1"/>
</dbReference>
<dbReference type="PROSITE" id="PS00250">
    <property type="entry name" value="TGF_BETA_1"/>
    <property type="match status" value="1"/>
</dbReference>
<dbReference type="Gene3D" id="2.10.90.10">
    <property type="entry name" value="Cystine-knot cytokines"/>
    <property type="match status" value="1"/>
</dbReference>
<dbReference type="GO" id="GO:0008083">
    <property type="term" value="F:growth factor activity"/>
    <property type="evidence" value="ECO:0007669"/>
    <property type="project" value="UniProtKB-KW"/>
</dbReference>
<dbReference type="GeneID" id="100901166"/>
<proteinExistence type="inferred from homology"/>
<keyword evidence="7" id="KW-0732">Signal</keyword>
<dbReference type="Proteomes" id="UP000694867">
    <property type="component" value="Unplaced"/>
</dbReference>
<keyword evidence="3" id="KW-0964">Secreted</keyword>
<dbReference type="Gene3D" id="2.60.120.970">
    <property type="match status" value="1"/>
</dbReference>